<dbReference type="GO" id="GO:0005615">
    <property type="term" value="C:extracellular space"/>
    <property type="evidence" value="ECO:0007669"/>
    <property type="project" value="TreeGrafter"/>
</dbReference>
<keyword evidence="4" id="KW-0645">Protease</keyword>
<evidence type="ECO:0000259" key="11">
    <source>
        <dbReference type="PROSITE" id="PS52035"/>
    </source>
</evidence>
<dbReference type="PROSITE" id="PS52035">
    <property type="entry name" value="PEPTIDASE_M14"/>
    <property type="match status" value="1"/>
</dbReference>
<evidence type="ECO:0000256" key="6">
    <source>
        <dbReference type="ARBA" id="ARBA00022729"/>
    </source>
</evidence>
<evidence type="ECO:0000256" key="9">
    <source>
        <dbReference type="ARBA" id="ARBA00023049"/>
    </source>
</evidence>
<dbReference type="GO" id="GO:0004181">
    <property type="term" value="F:metallocarboxypeptidase activity"/>
    <property type="evidence" value="ECO:0007669"/>
    <property type="project" value="InterPro"/>
</dbReference>
<reference evidence="13" key="1">
    <citation type="submission" date="2025-08" db="UniProtKB">
        <authorList>
            <consortium name="RefSeq"/>
        </authorList>
    </citation>
    <scope>IDENTIFICATION</scope>
</reference>
<evidence type="ECO:0000313" key="13">
    <source>
        <dbReference type="RefSeq" id="XP_026689327.1"/>
    </source>
</evidence>
<evidence type="ECO:0000256" key="8">
    <source>
        <dbReference type="ARBA" id="ARBA00022833"/>
    </source>
</evidence>
<dbReference type="PRINTS" id="PR00765">
    <property type="entry name" value="CRBOXYPTASEA"/>
</dbReference>
<dbReference type="RefSeq" id="XP_026689327.1">
    <property type="nucleotide sequence ID" value="XM_026833526.1"/>
</dbReference>
<keyword evidence="8" id="KW-0862">Zinc</keyword>
<evidence type="ECO:0000256" key="2">
    <source>
        <dbReference type="ARBA" id="ARBA00005988"/>
    </source>
</evidence>
<dbReference type="GO" id="GO:0008270">
    <property type="term" value="F:zinc ion binding"/>
    <property type="evidence" value="ECO:0007669"/>
    <property type="project" value="InterPro"/>
</dbReference>
<keyword evidence="7" id="KW-0378">Hydrolase</keyword>
<organism evidence="12 13">
    <name type="scientific">Diaphorina citri</name>
    <name type="common">Asian citrus psyllid</name>
    <dbReference type="NCBI Taxonomy" id="121845"/>
    <lineage>
        <taxon>Eukaryota</taxon>
        <taxon>Metazoa</taxon>
        <taxon>Ecdysozoa</taxon>
        <taxon>Arthropoda</taxon>
        <taxon>Hexapoda</taxon>
        <taxon>Insecta</taxon>
        <taxon>Pterygota</taxon>
        <taxon>Neoptera</taxon>
        <taxon>Paraneoptera</taxon>
        <taxon>Hemiptera</taxon>
        <taxon>Sternorrhyncha</taxon>
        <taxon>Psylloidea</taxon>
        <taxon>Psyllidae</taxon>
        <taxon>Diaphorininae</taxon>
        <taxon>Diaphorina</taxon>
    </lineage>
</organism>
<evidence type="ECO:0000256" key="7">
    <source>
        <dbReference type="ARBA" id="ARBA00022801"/>
    </source>
</evidence>
<dbReference type="AlphaFoldDB" id="A0A3Q0JLW2"/>
<dbReference type="SUPFAM" id="SSF53187">
    <property type="entry name" value="Zn-dependent exopeptidases"/>
    <property type="match status" value="1"/>
</dbReference>
<dbReference type="KEGG" id="dci:113473969"/>
<dbReference type="PANTHER" id="PTHR11705">
    <property type="entry name" value="PROTEASE FAMILY M14 CARBOXYPEPTIDASE A,B"/>
    <property type="match status" value="1"/>
</dbReference>
<dbReference type="InterPro" id="IPR057246">
    <property type="entry name" value="CARBOXYPEPT_ZN_1"/>
</dbReference>
<dbReference type="STRING" id="121845.A0A3Q0JLW2"/>
<keyword evidence="5" id="KW-0479">Metal-binding</keyword>
<evidence type="ECO:0000256" key="3">
    <source>
        <dbReference type="ARBA" id="ARBA00022645"/>
    </source>
</evidence>
<gene>
    <name evidence="13" type="primary">LOC113473969</name>
</gene>
<dbReference type="GO" id="GO:0006508">
    <property type="term" value="P:proteolysis"/>
    <property type="evidence" value="ECO:0007669"/>
    <property type="project" value="UniProtKB-KW"/>
</dbReference>
<evidence type="ECO:0000256" key="10">
    <source>
        <dbReference type="PROSITE-ProRule" id="PRU01379"/>
    </source>
</evidence>
<proteinExistence type="inferred from homology"/>
<feature type="domain" description="Peptidase M14" evidence="11">
    <location>
        <begin position="1"/>
        <end position="147"/>
    </location>
</feature>
<accession>A0A3Q0JLW2</accession>
<dbReference type="SMART" id="SM00631">
    <property type="entry name" value="Zn_pept"/>
    <property type="match status" value="1"/>
</dbReference>
<dbReference type="GeneID" id="113473969"/>
<evidence type="ECO:0000256" key="5">
    <source>
        <dbReference type="ARBA" id="ARBA00022723"/>
    </source>
</evidence>
<keyword evidence="6" id="KW-0732">Signal</keyword>
<dbReference type="PROSITE" id="PS00132">
    <property type="entry name" value="CARBOXYPEPT_ZN_1"/>
    <property type="match status" value="1"/>
</dbReference>
<keyword evidence="3" id="KW-0121">Carboxypeptidase</keyword>
<protein>
    <submittedName>
        <fullName evidence="13">Carboxypeptidase B-like</fullName>
    </submittedName>
</protein>
<sequence>MNFEIFDINSYLKHIARIYGHKVNVSTIGETIEGRPIQAVKISHGGVGNPIIVLDGGIHAREWIAPATVLYVLQQLVENPENFPMFRKVDWILIPMLNPDGYVYSMTKDRMWRKNRARPRKSEVNQCYGVDLNRNFGVFRGRRHISK</sequence>
<evidence type="ECO:0000256" key="4">
    <source>
        <dbReference type="ARBA" id="ARBA00022670"/>
    </source>
</evidence>
<dbReference type="PANTHER" id="PTHR11705:SF91">
    <property type="entry name" value="FI01817P-RELATED"/>
    <property type="match status" value="1"/>
</dbReference>
<dbReference type="Gene3D" id="3.40.630.10">
    <property type="entry name" value="Zn peptidases"/>
    <property type="match status" value="1"/>
</dbReference>
<comment type="cofactor">
    <cofactor evidence="1">
        <name>Zn(2+)</name>
        <dbReference type="ChEBI" id="CHEBI:29105"/>
    </cofactor>
</comment>
<evidence type="ECO:0000256" key="1">
    <source>
        <dbReference type="ARBA" id="ARBA00001947"/>
    </source>
</evidence>
<dbReference type="InterPro" id="IPR000834">
    <property type="entry name" value="Peptidase_M14"/>
</dbReference>
<keyword evidence="9" id="KW-0482">Metalloprotease</keyword>
<evidence type="ECO:0000313" key="12">
    <source>
        <dbReference type="Proteomes" id="UP000079169"/>
    </source>
</evidence>
<dbReference type="Proteomes" id="UP000079169">
    <property type="component" value="Unplaced"/>
</dbReference>
<keyword evidence="12" id="KW-1185">Reference proteome</keyword>
<dbReference type="FunFam" id="3.40.630.10:FF:000084">
    <property type="entry name" value="Carboxypeptidase B2"/>
    <property type="match status" value="1"/>
</dbReference>
<comment type="similarity">
    <text evidence="2 10">Belongs to the peptidase M14 family.</text>
</comment>
<comment type="caution">
    <text evidence="10">Lacks conserved residue(s) required for the propagation of feature annotation.</text>
</comment>
<dbReference type="Pfam" id="PF00246">
    <property type="entry name" value="Peptidase_M14"/>
    <property type="match status" value="1"/>
</dbReference>
<dbReference type="PaxDb" id="121845-A0A3Q0JLW2"/>
<name>A0A3Q0JLW2_DIACI</name>